<dbReference type="AlphaFoldDB" id="X1JL80"/>
<reference evidence="3" key="1">
    <citation type="journal article" date="2014" name="Front. Microbiol.">
        <title>High frequency of phylogenetically diverse reductive dehalogenase-homologous genes in deep subseafloor sedimentary metagenomes.</title>
        <authorList>
            <person name="Kawai M."/>
            <person name="Futagami T."/>
            <person name="Toyoda A."/>
            <person name="Takaki Y."/>
            <person name="Nishi S."/>
            <person name="Hori S."/>
            <person name="Arai W."/>
            <person name="Tsubouchi T."/>
            <person name="Morono Y."/>
            <person name="Uchiyama I."/>
            <person name="Ito T."/>
            <person name="Fujiyama A."/>
            <person name="Inagaki F."/>
            <person name="Takami H."/>
        </authorList>
    </citation>
    <scope>NUCLEOTIDE SEQUENCE</scope>
    <source>
        <strain evidence="3">Expedition CK06-06</strain>
    </source>
</reference>
<evidence type="ECO:0000313" key="3">
    <source>
        <dbReference type="EMBL" id="GAH79014.1"/>
    </source>
</evidence>
<dbReference type="PANTHER" id="PTHR43000">
    <property type="entry name" value="DTDP-D-GLUCOSE 4,6-DEHYDRATASE-RELATED"/>
    <property type="match status" value="1"/>
</dbReference>
<feature type="non-terminal residue" evidence="3">
    <location>
        <position position="1"/>
    </location>
</feature>
<comment type="similarity">
    <text evidence="1">Belongs to the NAD(P)-dependent epimerase/dehydratase family.</text>
</comment>
<gene>
    <name evidence="3" type="ORF">S03H2_64491</name>
</gene>
<feature type="domain" description="NAD-dependent epimerase/dehydratase" evidence="2">
    <location>
        <begin position="22"/>
        <end position="215"/>
    </location>
</feature>
<dbReference type="InterPro" id="IPR036291">
    <property type="entry name" value="NAD(P)-bd_dom_sf"/>
</dbReference>
<feature type="non-terminal residue" evidence="3">
    <location>
        <position position="216"/>
    </location>
</feature>
<evidence type="ECO:0000256" key="1">
    <source>
        <dbReference type="ARBA" id="ARBA00007637"/>
    </source>
</evidence>
<accession>X1JL80</accession>
<organism evidence="3">
    <name type="scientific">marine sediment metagenome</name>
    <dbReference type="NCBI Taxonomy" id="412755"/>
    <lineage>
        <taxon>unclassified sequences</taxon>
        <taxon>metagenomes</taxon>
        <taxon>ecological metagenomes</taxon>
    </lineage>
</organism>
<protein>
    <recommendedName>
        <fullName evidence="2">NAD-dependent epimerase/dehydratase domain-containing protein</fullName>
    </recommendedName>
</protein>
<sequence>LSELKAKTSVLVRGTSHSGTVQYKFKNIYHLKDKLANTIFGDIGDGDIIPMIRKNNPQIIFHLAAIAYVPYSFEHPREVYHVNVLGTLNVLDAAKELEHLERVVVTSSSEIYGTAQSDRIDENHPLNPSSPYAASKVAADRYAYAYWNTYHLPIAIIRPFNFYGPRHIYDVIPKFIRMVLNEQPPTIHGTGEQSRDLTYVSDIVDAFLIMGSHPKA</sequence>
<proteinExistence type="inferred from homology"/>
<comment type="caution">
    <text evidence="3">The sequence shown here is derived from an EMBL/GenBank/DDBJ whole genome shotgun (WGS) entry which is preliminary data.</text>
</comment>
<dbReference type="Pfam" id="PF01370">
    <property type="entry name" value="Epimerase"/>
    <property type="match status" value="1"/>
</dbReference>
<evidence type="ECO:0000259" key="2">
    <source>
        <dbReference type="Pfam" id="PF01370"/>
    </source>
</evidence>
<dbReference type="EMBL" id="BARU01041897">
    <property type="protein sequence ID" value="GAH79014.1"/>
    <property type="molecule type" value="Genomic_DNA"/>
</dbReference>
<dbReference type="Gene3D" id="3.40.50.720">
    <property type="entry name" value="NAD(P)-binding Rossmann-like Domain"/>
    <property type="match status" value="1"/>
</dbReference>
<dbReference type="InterPro" id="IPR001509">
    <property type="entry name" value="Epimerase_deHydtase"/>
</dbReference>
<dbReference type="SUPFAM" id="SSF51735">
    <property type="entry name" value="NAD(P)-binding Rossmann-fold domains"/>
    <property type="match status" value="1"/>
</dbReference>
<name>X1JL80_9ZZZZ</name>